<dbReference type="AlphaFoldDB" id="A0A8B8BYH2"/>
<dbReference type="GO" id="GO:0005044">
    <property type="term" value="F:scavenger receptor activity"/>
    <property type="evidence" value="ECO:0007669"/>
    <property type="project" value="InterPro"/>
</dbReference>
<keyword evidence="3" id="KW-1185">Reference proteome</keyword>
<dbReference type="Proteomes" id="UP000694844">
    <property type="component" value="Chromosome 9"/>
</dbReference>
<dbReference type="KEGG" id="cvn:111114440"/>
<dbReference type="PANTHER" id="PTHR24043">
    <property type="entry name" value="SCAVENGER RECEPTOR CLASS F"/>
    <property type="match status" value="1"/>
</dbReference>
<dbReference type="SUPFAM" id="SSF57184">
    <property type="entry name" value="Growth factor receptor domain"/>
    <property type="match status" value="1"/>
</dbReference>
<evidence type="ECO:0000313" key="3">
    <source>
        <dbReference type="Proteomes" id="UP000694844"/>
    </source>
</evidence>
<keyword evidence="2" id="KW-0472">Membrane</keyword>
<evidence type="ECO:0000256" key="2">
    <source>
        <dbReference type="SAM" id="Phobius"/>
    </source>
</evidence>
<accession>A0A8B8BYH2</accession>
<reference evidence="4" key="1">
    <citation type="submission" date="2025-08" db="UniProtKB">
        <authorList>
            <consortium name="RefSeq"/>
        </authorList>
    </citation>
    <scope>IDENTIFICATION</scope>
    <source>
        <tissue evidence="4">Whole sample</tissue>
    </source>
</reference>
<dbReference type="InterPro" id="IPR009030">
    <property type="entry name" value="Growth_fac_rcpt_cys_sf"/>
</dbReference>
<gene>
    <name evidence="4" type="primary">LOC111114440</name>
</gene>
<dbReference type="PANTHER" id="PTHR24043:SF8">
    <property type="entry name" value="EGF-LIKE DOMAIN-CONTAINING PROTEIN"/>
    <property type="match status" value="1"/>
</dbReference>
<dbReference type="RefSeq" id="XP_022308438.1">
    <property type="nucleotide sequence ID" value="XM_022452730.1"/>
</dbReference>
<dbReference type="Gene3D" id="2.170.300.10">
    <property type="entry name" value="Tie2 ligand-binding domain superfamily"/>
    <property type="match status" value="1"/>
</dbReference>
<sequence>MEMVVKMCVDICPVGLYGNACKEKCGHCQNHTNCQHTDGLCAVSCDNGYHGNLCKTTCEPGTYGYECGEKCGQCEDQSKCFHTNGLCLTGCRNGYHDDLCKTLESPKALCDVSNGWQSSFYGVLMVLVLAVIWIGFLMVYIVILRKLKRRTSNKNIQMENSNSYITHIETDDHVIVSESYMELRNFRNDQDNYESIDFI</sequence>
<organism evidence="3 4">
    <name type="scientific">Crassostrea virginica</name>
    <name type="common">Eastern oyster</name>
    <dbReference type="NCBI Taxonomy" id="6565"/>
    <lineage>
        <taxon>Eukaryota</taxon>
        <taxon>Metazoa</taxon>
        <taxon>Spiralia</taxon>
        <taxon>Lophotrochozoa</taxon>
        <taxon>Mollusca</taxon>
        <taxon>Bivalvia</taxon>
        <taxon>Autobranchia</taxon>
        <taxon>Pteriomorphia</taxon>
        <taxon>Ostreida</taxon>
        <taxon>Ostreoidea</taxon>
        <taxon>Ostreidae</taxon>
        <taxon>Crassostrea</taxon>
    </lineage>
</organism>
<keyword evidence="2" id="KW-0812">Transmembrane</keyword>
<protein>
    <submittedName>
        <fullName evidence="4">Multiple epidermal growth factor-like domains protein 11</fullName>
    </submittedName>
</protein>
<dbReference type="InterPro" id="IPR042635">
    <property type="entry name" value="MEGF10/SREC1/2-like"/>
</dbReference>
<proteinExistence type="predicted"/>
<dbReference type="OrthoDB" id="6159156at2759"/>
<evidence type="ECO:0000256" key="1">
    <source>
        <dbReference type="ARBA" id="ARBA00022536"/>
    </source>
</evidence>
<keyword evidence="1" id="KW-0245">EGF-like domain</keyword>
<dbReference type="GeneID" id="111114440"/>
<keyword evidence="2" id="KW-1133">Transmembrane helix</keyword>
<feature type="transmembrane region" description="Helical" evidence="2">
    <location>
        <begin position="120"/>
        <end position="144"/>
    </location>
</feature>
<evidence type="ECO:0000313" key="4">
    <source>
        <dbReference type="RefSeq" id="XP_022308438.1"/>
    </source>
</evidence>
<name>A0A8B8BYH2_CRAVI</name>